<gene>
    <name evidence="3" type="ORF">M501DRAFT_1003435</name>
</gene>
<proteinExistence type="predicted"/>
<dbReference type="PANTHER" id="PTHR47203">
    <property type="match status" value="1"/>
</dbReference>
<protein>
    <submittedName>
        <fullName evidence="3">DNA glycosylase</fullName>
    </submittedName>
</protein>
<dbReference type="AlphaFoldDB" id="A0A9P4SC81"/>
<feature type="region of interest" description="Disordered" evidence="1">
    <location>
        <begin position="452"/>
        <end position="543"/>
    </location>
</feature>
<dbReference type="Proteomes" id="UP000799429">
    <property type="component" value="Unassembled WGS sequence"/>
</dbReference>
<dbReference type="OrthoDB" id="5607at2759"/>
<dbReference type="PANTHER" id="PTHR47203:SF1">
    <property type="entry name" value="HYPOTHETICAL BASE EXCISION DNA REPAIR PROTEIN (EUROFUNG)"/>
    <property type="match status" value="1"/>
</dbReference>
<evidence type="ECO:0000256" key="1">
    <source>
        <dbReference type="SAM" id="MobiDB-lite"/>
    </source>
</evidence>
<dbReference type="SUPFAM" id="SSF48150">
    <property type="entry name" value="DNA-glycosylase"/>
    <property type="match status" value="1"/>
</dbReference>
<feature type="domain" description="HhH-GPD" evidence="2">
    <location>
        <begin position="214"/>
        <end position="422"/>
    </location>
</feature>
<name>A0A9P4SC81_9PEZI</name>
<evidence type="ECO:0000259" key="2">
    <source>
        <dbReference type="SMART" id="SM00478"/>
    </source>
</evidence>
<dbReference type="CDD" id="cd00056">
    <property type="entry name" value="ENDO3c"/>
    <property type="match status" value="1"/>
</dbReference>
<feature type="compositionally biased region" description="Basic residues" evidence="1">
    <location>
        <begin position="464"/>
        <end position="480"/>
    </location>
</feature>
<feature type="compositionally biased region" description="Polar residues" evidence="1">
    <location>
        <begin position="119"/>
        <end position="134"/>
    </location>
</feature>
<keyword evidence="4" id="KW-1185">Reference proteome</keyword>
<feature type="region of interest" description="Disordered" evidence="1">
    <location>
        <begin position="1"/>
        <end position="166"/>
    </location>
</feature>
<accession>A0A9P4SC81</accession>
<organism evidence="3 4">
    <name type="scientific">Patellaria atrata CBS 101060</name>
    <dbReference type="NCBI Taxonomy" id="1346257"/>
    <lineage>
        <taxon>Eukaryota</taxon>
        <taxon>Fungi</taxon>
        <taxon>Dikarya</taxon>
        <taxon>Ascomycota</taxon>
        <taxon>Pezizomycotina</taxon>
        <taxon>Dothideomycetes</taxon>
        <taxon>Dothideomycetes incertae sedis</taxon>
        <taxon>Patellariales</taxon>
        <taxon>Patellariaceae</taxon>
        <taxon>Patellaria</taxon>
    </lineage>
</organism>
<dbReference type="InterPro" id="IPR011257">
    <property type="entry name" value="DNA_glycosylase"/>
</dbReference>
<sequence>MPRVTRSTATIAKQDAPNPQSLSSPPTKPSPVKREVKGNGRTSKLPSRAKKESPIVPPKNEPITPASTRKRKRPTPAVKDEEDNELPHNLGTLPESEAPGDDRQGSTPNSKRACKVQKQIKSVNGDSAIDSNNASTSPSKKGKNTKKSTSNPAGQDPFPDWPHPTPEECYEVTRLLSSIHGEVKIPKELPTPSLTVSGCGEVPSVLDALIRTLLSAATTAKNSSRAFRGLADRFGILQSGIGKGSVDWDAVRRAETKDIFEAIKCGGLADTKSKRIKALLQRVYEENQARRDALISSSGTQDPTKAPAGAENESPESKDVEIARADQNIISLDHIHSLSTSEAITTLTKYDGIGIKTASCVALFCLQRPSFAVDTHIFRICKWLGWVPEKANRETTHFHCDVRIPDELKYPLHSLFITHGRLCPRCRAITGEGSAGWDEGCVIEHLVKRSGVRKGGVEGESPSKKARVARTPKKQKGKGNVKHEGGSGSQLSEEGVSDDAQTPVRKVRPSRTPRKKALQVEVDEQGSESELTELEDSDDDFKD</sequence>
<dbReference type="GO" id="GO:0003824">
    <property type="term" value="F:catalytic activity"/>
    <property type="evidence" value="ECO:0007669"/>
    <property type="project" value="InterPro"/>
</dbReference>
<dbReference type="Gene3D" id="1.10.340.30">
    <property type="entry name" value="Hypothetical protein, domain 2"/>
    <property type="match status" value="1"/>
</dbReference>
<evidence type="ECO:0000313" key="3">
    <source>
        <dbReference type="EMBL" id="KAF2839950.1"/>
    </source>
</evidence>
<feature type="compositionally biased region" description="Polar residues" evidence="1">
    <location>
        <begin position="1"/>
        <end position="25"/>
    </location>
</feature>
<dbReference type="InterPro" id="IPR003265">
    <property type="entry name" value="HhH-GPD_domain"/>
</dbReference>
<feature type="compositionally biased region" description="Basic residues" evidence="1">
    <location>
        <begin position="505"/>
        <end position="517"/>
    </location>
</feature>
<feature type="region of interest" description="Disordered" evidence="1">
    <location>
        <begin position="294"/>
        <end position="318"/>
    </location>
</feature>
<comment type="caution">
    <text evidence="3">The sequence shown here is derived from an EMBL/GenBank/DDBJ whole genome shotgun (WGS) entry which is preliminary data.</text>
</comment>
<dbReference type="Pfam" id="PF00730">
    <property type="entry name" value="HhH-GPD"/>
    <property type="match status" value="1"/>
</dbReference>
<evidence type="ECO:0000313" key="4">
    <source>
        <dbReference type="Proteomes" id="UP000799429"/>
    </source>
</evidence>
<dbReference type="EMBL" id="MU006094">
    <property type="protein sequence ID" value="KAF2839950.1"/>
    <property type="molecule type" value="Genomic_DNA"/>
</dbReference>
<feature type="compositionally biased region" description="Acidic residues" evidence="1">
    <location>
        <begin position="521"/>
        <end position="543"/>
    </location>
</feature>
<reference evidence="3" key="1">
    <citation type="journal article" date="2020" name="Stud. Mycol.">
        <title>101 Dothideomycetes genomes: a test case for predicting lifestyles and emergence of pathogens.</title>
        <authorList>
            <person name="Haridas S."/>
            <person name="Albert R."/>
            <person name="Binder M."/>
            <person name="Bloem J."/>
            <person name="Labutti K."/>
            <person name="Salamov A."/>
            <person name="Andreopoulos B."/>
            <person name="Baker S."/>
            <person name="Barry K."/>
            <person name="Bills G."/>
            <person name="Bluhm B."/>
            <person name="Cannon C."/>
            <person name="Castanera R."/>
            <person name="Culley D."/>
            <person name="Daum C."/>
            <person name="Ezra D."/>
            <person name="Gonzalez J."/>
            <person name="Henrissat B."/>
            <person name="Kuo A."/>
            <person name="Liang C."/>
            <person name="Lipzen A."/>
            <person name="Lutzoni F."/>
            <person name="Magnuson J."/>
            <person name="Mondo S."/>
            <person name="Nolan M."/>
            <person name="Ohm R."/>
            <person name="Pangilinan J."/>
            <person name="Park H.-J."/>
            <person name="Ramirez L."/>
            <person name="Alfaro M."/>
            <person name="Sun H."/>
            <person name="Tritt A."/>
            <person name="Yoshinaga Y."/>
            <person name="Zwiers L.-H."/>
            <person name="Turgeon B."/>
            <person name="Goodwin S."/>
            <person name="Spatafora J."/>
            <person name="Crous P."/>
            <person name="Grigoriev I."/>
        </authorList>
    </citation>
    <scope>NUCLEOTIDE SEQUENCE</scope>
    <source>
        <strain evidence="3">CBS 101060</strain>
    </source>
</reference>
<dbReference type="SMART" id="SM00478">
    <property type="entry name" value="ENDO3c"/>
    <property type="match status" value="1"/>
</dbReference>
<dbReference type="GO" id="GO:0006285">
    <property type="term" value="P:base-excision repair, AP site formation"/>
    <property type="evidence" value="ECO:0007669"/>
    <property type="project" value="UniProtKB-ARBA"/>
</dbReference>